<dbReference type="NCBIfam" id="NF041163">
    <property type="entry name" value="encap_f2b"/>
    <property type="match status" value="1"/>
</dbReference>
<dbReference type="SUPFAM" id="SSF51206">
    <property type="entry name" value="cAMP-binding domain-like"/>
    <property type="match status" value="1"/>
</dbReference>
<dbReference type="InterPro" id="IPR000595">
    <property type="entry name" value="cNMP-bd_dom"/>
</dbReference>
<dbReference type="InterPro" id="IPR050397">
    <property type="entry name" value="Env_Response_Regulators"/>
</dbReference>
<gene>
    <name evidence="2" type="ORF">GKO32_35005</name>
</gene>
<comment type="caution">
    <text evidence="2">The sequence shown here is derived from an EMBL/GenBank/DDBJ whole genome shotgun (WGS) entry which is preliminary data.</text>
</comment>
<evidence type="ECO:0000313" key="3">
    <source>
        <dbReference type="Proteomes" id="UP000440096"/>
    </source>
</evidence>
<dbReference type="Gene3D" id="2.60.120.10">
    <property type="entry name" value="Jelly Rolls"/>
    <property type="match status" value="1"/>
</dbReference>
<dbReference type="GO" id="GO:0005829">
    <property type="term" value="C:cytosol"/>
    <property type="evidence" value="ECO:0007669"/>
    <property type="project" value="TreeGrafter"/>
</dbReference>
<dbReference type="PANTHER" id="PTHR24567:SF74">
    <property type="entry name" value="HTH-TYPE TRANSCRIPTIONAL REGULATOR ARCR"/>
    <property type="match status" value="1"/>
</dbReference>
<dbReference type="PROSITE" id="PS50042">
    <property type="entry name" value="CNMP_BINDING_3"/>
    <property type="match status" value="1"/>
</dbReference>
<dbReference type="InterPro" id="IPR049817">
    <property type="entry name" value="Encap_f2b"/>
</dbReference>
<dbReference type="AlphaFoldDB" id="A0A6N7ZBS3"/>
<dbReference type="EMBL" id="WMBA01000090">
    <property type="protein sequence ID" value="MTD59156.1"/>
    <property type="molecule type" value="Genomic_DNA"/>
</dbReference>
<proteinExistence type="predicted"/>
<dbReference type="Proteomes" id="UP000440096">
    <property type="component" value="Unassembled WGS sequence"/>
</dbReference>
<organism evidence="2 3">
    <name type="scientific">Amycolatopsis pithecellobii</name>
    <dbReference type="NCBI Taxonomy" id="664692"/>
    <lineage>
        <taxon>Bacteria</taxon>
        <taxon>Bacillati</taxon>
        <taxon>Actinomycetota</taxon>
        <taxon>Actinomycetes</taxon>
        <taxon>Pseudonocardiales</taxon>
        <taxon>Pseudonocardiaceae</taxon>
        <taxon>Amycolatopsis</taxon>
    </lineage>
</organism>
<evidence type="ECO:0000259" key="1">
    <source>
        <dbReference type="PROSITE" id="PS50042"/>
    </source>
</evidence>
<name>A0A6N7ZBS3_9PSEU</name>
<protein>
    <submittedName>
        <fullName evidence="2">Cyclic nucleotide-binding domain-containing protein</fullName>
    </submittedName>
</protein>
<dbReference type="CDD" id="cd00038">
    <property type="entry name" value="CAP_ED"/>
    <property type="match status" value="1"/>
</dbReference>
<dbReference type="Pfam" id="PF00027">
    <property type="entry name" value="cNMP_binding"/>
    <property type="match status" value="1"/>
</dbReference>
<reference evidence="2 3" key="1">
    <citation type="submission" date="2019-11" db="EMBL/GenBank/DDBJ databases">
        <title>Draft genome of Amycolatopsis RM579.</title>
        <authorList>
            <person name="Duangmal K."/>
            <person name="Mingma R."/>
        </authorList>
    </citation>
    <scope>NUCLEOTIDE SEQUENCE [LARGE SCALE GENOMIC DNA]</scope>
    <source>
        <strain evidence="2 3">RM579</strain>
    </source>
</reference>
<keyword evidence="3" id="KW-1185">Reference proteome</keyword>
<accession>A0A6N7ZBS3</accession>
<evidence type="ECO:0000313" key="2">
    <source>
        <dbReference type="EMBL" id="MTD59156.1"/>
    </source>
</evidence>
<dbReference type="SMART" id="SM00100">
    <property type="entry name" value="cNMP"/>
    <property type="match status" value="1"/>
</dbReference>
<dbReference type="InterPro" id="IPR045641">
    <property type="entry name" value="SrpI-like"/>
</dbReference>
<dbReference type="InterPro" id="IPR014710">
    <property type="entry name" value="RmlC-like_jellyroll"/>
</dbReference>
<dbReference type="InterPro" id="IPR018490">
    <property type="entry name" value="cNMP-bd_dom_sf"/>
</dbReference>
<sequence length="463" mass="50315">MTVTGEVEVSARLSLSTKAARTIATTTKSAPQSRGITSRWLLRVLPWVETTAGTYRVNRRLTHETGVGRAAFDITGDTVRVVPASLGELPIFRGLADEEVLTAVADRLRRRDYGVGEVIAEAGSAADEGLLIVHGKVRKAGTGEYGEPATLGVLADGDYVGQQLIAETPQQWAYSVEALTAVTVLALRRDDFAALLGQSGSLRAHVEQLRRTSSAARNSRGEADIALASGHSGEPVLPSTFVDYELAPREYELSVAQTVLRVHSRVADLYNQPMNQVEQQLRLTVEALRERQESELVNNPDYGLLSNVDHRQRVQTRGGPPTPDDLDELLSRRRKTAFFLAHPRAIAAFGRECSRRGLVPQSVEVEGRPFLGWRGTPILPCDKIPVSATNTTSIMAMRTGERSQGVIGLRQSGIPDELEPGLNARFMGITEKGLLSYLVTAYHSVAVLVPDALGVLENVELGR</sequence>
<feature type="domain" description="Cyclic nucleotide-binding" evidence="1">
    <location>
        <begin position="97"/>
        <end position="203"/>
    </location>
</feature>
<dbReference type="Pfam" id="PF19307">
    <property type="entry name" value="SrpI-like"/>
    <property type="match status" value="1"/>
</dbReference>
<dbReference type="GO" id="GO:0003700">
    <property type="term" value="F:DNA-binding transcription factor activity"/>
    <property type="evidence" value="ECO:0007669"/>
    <property type="project" value="TreeGrafter"/>
</dbReference>
<dbReference type="PANTHER" id="PTHR24567">
    <property type="entry name" value="CRP FAMILY TRANSCRIPTIONAL REGULATORY PROTEIN"/>
    <property type="match status" value="1"/>
</dbReference>
<dbReference type="RefSeq" id="WP_312869095.1">
    <property type="nucleotide sequence ID" value="NZ_WMBA01000090.1"/>
</dbReference>